<protein>
    <submittedName>
        <fullName evidence="2">Uncharacterized protein</fullName>
    </submittedName>
</protein>
<accession>A0ABN2XID7</accession>
<feature type="region of interest" description="Disordered" evidence="1">
    <location>
        <begin position="105"/>
        <end position="136"/>
    </location>
</feature>
<proteinExistence type="predicted"/>
<dbReference type="Proteomes" id="UP001500443">
    <property type="component" value="Unassembled WGS sequence"/>
</dbReference>
<evidence type="ECO:0000313" key="2">
    <source>
        <dbReference type="EMBL" id="GAA2110770.1"/>
    </source>
</evidence>
<evidence type="ECO:0000313" key="3">
    <source>
        <dbReference type="Proteomes" id="UP001500443"/>
    </source>
</evidence>
<organism evidence="2 3">
    <name type="scientific">Streptomyces synnematoformans</name>
    <dbReference type="NCBI Taxonomy" id="415721"/>
    <lineage>
        <taxon>Bacteria</taxon>
        <taxon>Bacillati</taxon>
        <taxon>Actinomycetota</taxon>
        <taxon>Actinomycetes</taxon>
        <taxon>Kitasatosporales</taxon>
        <taxon>Streptomycetaceae</taxon>
        <taxon>Streptomyces</taxon>
    </lineage>
</organism>
<evidence type="ECO:0000256" key="1">
    <source>
        <dbReference type="SAM" id="MobiDB-lite"/>
    </source>
</evidence>
<name>A0ABN2XID7_9ACTN</name>
<dbReference type="RefSeq" id="WP_344287923.1">
    <property type="nucleotide sequence ID" value="NZ_BAAAPF010000010.1"/>
</dbReference>
<reference evidence="2 3" key="1">
    <citation type="journal article" date="2019" name="Int. J. Syst. Evol. Microbiol.">
        <title>The Global Catalogue of Microorganisms (GCM) 10K type strain sequencing project: providing services to taxonomists for standard genome sequencing and annotation.</title>
        <authorList>
            <consortium name="The Broad Institute Genomics Platform"/>
            <consortium name="The Broad Institute Genome Sequencing Center for Infectious Disease"/>
            <person name="Wu L."/>
            <person name="Ma J."/>
        </authorList>
    </citation>
    <scope>NUCLEOTIDE SEQUENCE [LARGE SCALE GENOMIC DNA]</scope>
    <source>
        <strain evidence="2 3">JCM 15481</strain>
    </source>
</reference>
<feature type="compositionally biased region" description="Basic and acidic residues" evidence="1">
    <location>
        <begin position="105"/>
        <end position="114"/>
    </location>
</feature>
<feature type="region of interest" description="Disordered" evidence="1">
    <location>
        <begin position="1"/>
        <end position="27"/>
    </location>
</feature>
<sequence>MSSTDTEQEREQAAEEAQDGKGAGKETVAHLMPALAVLDKLGGEVEAAKAAGEVPDPGTAAAYRVQTDHASHLLNASGLDVGGVRDAEREHRSAGATGYAARALDHIHHPRDVDAPTQQAEQCHGRERDEEQEIEL</sequence>
<feature type="compositionally biased region" description="Basic and acidic residues" evidence="1">
    <location>
        <begin position="7"/>
        <end position="27"/>
    </location>
</feature>
<gene>
    <name evidence="2" type="ORF">GCM10009802_08070</name>
</gene>
<dbReference type="EMBL" id="BAAAPF010000010">
    <property type="protein sequence ID" value="GAA2110770.1"/>
    <property type="molecule type" value="Genomic_DNA"/>
</dbReference>
<keyword evidence="3" id="KW-1185">Reference proteome</keyword>
<comment type="caution">
    <text evidence="2">The sequence shown here is derived from an EMBL/GenBank/DDBJ whole genome shotgun (WGS) entry which is preliminary data.</text>
</comment>